<accession>A0A1F6AHF9</accession>
<name>A0A1F6AHF9_9BACT</name>
<evidence type="ECO:0000313" key="1">
    <source>
        <dbReference type="EMBL" id="OGG24121.1"/>
    </source>
</evidence>
<dbReference type="STRING" id="1798392.A3A79_02910"/>
<evidence type="ECO:0000313" key="2">
    <source>
        <dbReference type="Proteomes" id="UP000178759"/>
    </source>
</evidence>
<dbReference type="EMBL" id="MFJV01000001">
    <property type="protein sequence ID" value="OGG24121.1"/>
    <property type="molecule type" value="Genomic_DNA"/>
</dbReference>
<dbReference type="AlphaFoldDB" id="A0A1F6AHF9"/>
<proteinExistence type="predicted"/>
<gene>
    <name evidence="1" type="ORF">A3A79_02910</name>
</gene>
<organism evidence="1 2">
    <name type="scientific">Candidatus Gottesmanbacteria bacterium RIFCSPLOWO2_01_FULL_43_11b</name>
    <dbReference type="NCBI Taxonomy" id="1798392"/>
    <lineage>
        <taxon>Bacteria</taxon>
        <taxon>Candidatus Gottesmaniibacteriota</taxon>
    </lineage>
</organism>
<reference evidence="1 2" key="1">
    <citation type="journal article" date="2016" name="Nat. Commun.">
        <title>Thousands of microbial genomes shed light on interconnected biogeochemical processes in an aquifer system.</title>
        <authorList>
            <person name="Anantharaman K."/>
            <person name="Brown C.T."/>
            <person name="Hug L.A."/>
            <person name="Sharon I."/>
            <person name="Castelle C.J."/>
            <person name="Probst A.J."/>
            <person name="Thomas B.C."/>
            <person name="Singh A."/>
            <person name="Wilkins M.J."/>
            <person name="Karaoz U."/>
            <person name="Brodie E.L."/>
            <person name="Williams K.H."/>
            <person name="Hubbard S.S."/>
            <person name="Banfield J.F."/>
        </authorList>
    </citation>
    <scope>NUCLEOTIDE SEQUENCE [LARGE SCALE GENOMIC DNA]</scope>
</reference>
<sequence length="101" mass="11984">MTKRFYDNLIFFEEIVAVVGNKKDILKIIDDTLHTHILDEILSHLPKHYHGTFLTHFQNNPTDINLLEFLKKEAREDIEKVIAMRAKRVKKELLTEVKKNK</sequence>
<dbReference type="Proteomes" id="UP000178759">
    <property type="component" value="Unassembled WGS sequence"/>
</dbReference>
<comment type="caution">
    <text evidence="1">The sequence shown here is derived from an EMBL/GenBank/DDBJ whole genome shotgun (WGS) entry which is preliminary data.</text>
</comment>
<protein>
    <submittedName>
        <fullName evidence="1">Uncharacterized protein</fullName>
    </submittedName>
</protein>